<dbReference type="SMART" id="SM00563">
    <property type="entry name" value="PlsC"/>
    <property type="match status" value="1"/>
</dbReference>
<keyword evidence="2" id="KW-0012">Acyltransferase</keyword>
<reference evidence="2" key="1">
    <citation type="submission" date="2022-08" db="EMBL/GenBank/DDBJ databases">
        <title>Whole genome sequencing of non-tuberculosis mycobacteria type-strains.</title>
        <authorList>
            <person name="Igarashi Y."/>
            <person name="Osugi A."/>
            <person name="Mitarai S."/>
        </authorList>
    </citation>
    <scope>NUCLEOTIDE SEQUENCE</scope>
    <source>
        <strain evidence="2">DSM 45127</strain>
    </source>
</reference>
<evidence type="ECO:0000313" key="3">
    <source>
        <dbReference type="Proteomes" id="UP001055336"/>
    </source>
</evidence>
<keyword evidence="3" id="KW-1185">Reference proteome</keyword>
<dbReference type="PANTHER" id="PTHR22753:SF14">
    <property type="entry name" value="MONOACYLGLYCEROL_DIACYLGLYCEROL O-ACYLTRANSFERASE"/>
    <property type="match status" value="1"/>
</dbReference>
<gene>
    <name evidence="2" type="ORF">MKK62_03185</name>
</gene>
<name>A0ABY3VPI3_9MYCO</name>
<dbReference type="InterPro" id="IPR016676">
    <property type="entry name" value="P_lipid/glycerol_AcTrfase_prd"/>
</dbReference>
<evidence type="ECO:0000313" key="2">
    <source>
        <dbReference type="EMBL" id="UMB70358.1"/>
    </source>
</evidence>
<feature type="domain" description="Phospholipid/glycerol acyltransferase" evidence="1">
    <location>
        <begin position="52"/>
        <end position="171"/>
    </location>
</feature>
<sequence>MAGSGNVPKNRETAKWDPEFTKQVSHTVGAVIKRYHRAEVRNIDNIPPTGGALVVSNHSGGMLTPDVFIFSPAYYDHFGYDRPVYTLGHYGIFIGPLDGVLRRLGVIEASRENAAVALHSGAVVLVFPGGDYDSYRSTFDANVIDFNGRTGYVRTAIEAGVPLVPAVSIGAQETQLFLTRGNWLAKKLGITKARMDILPVSVGFPFGLSMIFPPNLPLPSKVITQVLEPIDIAARFGKDPDVGEVDEYVRSVMQAALDRLAKQRRFPVLG</sequence>
<keyword evidence="2" id="KW-0808">Transferase</keyword>
<dbReference type="Pfam" id="PF01553">
    <property type="entry name" value="Acyltransferase"/>
    <property type="match status" value="1"/>
</dbReference>
<dbReference type="GO" id="GO:0016746">
    <property type="term" value="F:acyltransferase activity"/>
    <property type="evidence" value="ECO:0007669"/>
    <property type="project" value="UniProtKB-KW"/>
</dbReference>
<dbReference type="InterPro" id="IPR002123">
    <property type="entry name" value="Plipid/glycerol_acylTrfase"/>
</dbReference>
<proteinExistence type="predicted"/>
<evidence type="ECO:0000259" key="1">
    <source>
        <dbReference type="SMART" id="SM00563"/>
    </source>
</evidence>
<dbReference type="SUPFAM" id="SSF69593">
    <property type="entry name" value="Glycerol-3-phosphate (1)-acyltransferase"/>
    <property type="match status" value="1"/>
</dbReference>
<dbReference type="RefSeq" id="WP_240262084.1">
    <property type="nucleotide sequence ID" value="NZ_CP092488.2"/>
</dbReference>
<accession>A0ABY3VPI3</accession>
<dbReference type="CDD" id="cd07987">
    <property type="entry name" value="LPLAT_MGAT-like"/>
    <property type="match status" value="1"/>
</dbReference>
<protein>
    <submittedName>
        <fullName evidence="2">Acyltransferase family protein</fullName>
    </submittedName>
</protein>
<dbReference type="Proteomes" id="UP001055336">
    <property type="component" value="Chromosome"/>
</dbReference>
<organism evidence="2 3">
    <name type="scientific">Mycobacterium paraterrae</name>
    <dbReference type="NCBI Taxonomy" id="577492"/>
    <lineage>
        <taxon>Bacteria</taxon>
        <taxon>Bacillati</taxon>
        <taxon>Actinomycetota</taxon>
        <taxon>Actinomycetes</taxon>
        <taxon>Mycobacteriales</taxon>
        <taxon>Mycobacteriaceae</taxon>
        <taxon>Mycobacterium</taxon>
    </lineage>
</organism>
<dbReference type="EMBL" id="CP092488">
    <property type="protein sequence ID" value="UMB70358.1"/>
    <property type="molecule type" value="Genomic_DNA"/>
</dbReference>
<dbReference type="PANTHER" id="PTHR22753">
    <property type="entry name" value="TRANSMEMBRANE PROTEIN 68"/>
    <property type="match status" value="1"/>
</dbReference>
<dbReference type="PIRSF" id="PIRSF016753">
    <property type="entry name" value="P_lipid/glycerol_ac_tran_prd"/>
    <property type="match status" value="1"/>
</dbReference>